<name>A0A0F7L3S5_9VIRU</name>
<sequence length="74" mass="7866">MCRSSPLCTLSSHRSPRVLAIIQTLSLRCGALTAQAGSMYAPTAKPSFSKSESTCSKTSPSFQLTRPPTFSPTT</sequence>
<keyword evidence="2" id="KW-0489">Methyltransferase</keyword>
<organism evidence="2">
    <name type="scientific">uncultured marine virus</name>
    <dbReference type="NCBI Taxonomy" id="186617"/>
    <lineage>
        <taxon>Viruses</taxon>
        <taxon>environmental samples</taxon>
    </lineage>
</organism>
<feature type="region of interest" description="Disordered" evidence="1">
    <location>
        <begin position="43"/>
        <end position="74"/>
    </location>
</feature>
<dbReference type="GO" id="GO:0032259">
    <property type="term" value="P:methylation"/>
    <property type="evidence" value="ECO:0007669"/>
    <property type="project" value="UniProtKB-KW"/>
</dbReference>
<evidence type="ECO:0000313" key="2">
    <source>
        <dbReference type="EMBL" id="AKH46142.1"/>
    </source>
</evidence>
<keyword evidence="2" id="KW-0808">Transferase</keyword>
<protein>
    <submittedName>
        <fullName evidence="2">Site-specific DNA-methyltransferase</fullName>
    </submittedName>
</protein>
<reference evidence="2" key="1">
    <citation type="journal article" date="2015" name="Front. Microbiol.">
        <title>Combining genomic sequencing methods to explore viral diversity and reveal potential virus-host interactions.</title>
        <authorList>
            <person name="Chow C.E."/>
            <person name="Winget D.M."/>
            <person name="White R.A.III."/>
            <person name="Hallam S.J."/>
            <person name="Suttle C.A."/>
        </authorList>
    </citation>
    <scope>NUCLEOTIDE SEQUENCE</scope>
    <source>
        <strain evidence="2">Anoxic3_4</strain>
    </source>
</reference>
<proteinExistence type="predicted"/>
<evidence type="ECO:0000256" key="1">
    <source>
        <dbReference type="SAM" id="MobiDB-lite"/>
    </source>
</evidence>
<accession>A0A0F7L3S5</accession>
<feature type="compositionally biased region" description="Polar residues" evidence="1">
    <location>
        <begin position="46"/>
        <end position="74"/>
    </location>
</feature>
<dbReference type="EMBL" id="KR029579">
    <property type="protein sequence ID" value="AKH46142.1"/>
    <property type="molecule type" value="Genomic_DNA"/>
</dbReference>
<reference evidence="2" key="2">
    <citation type="submission" date="2015-03" db="EMBL/GenBank/DDBJ databases">
        <authorList>
            <person name="Chow C.-E.T."/>
            <person name="Winget D.M."/>
            <person name="White R.A.III."/>
            <person name="Hallam S.J."/>
            <person name="Suttle C.A."/>
        </authorList>
    </citation>
    <scope>NUCLEOTIDE SEQUENCE</scope>
    <source>
        <strain evidence="2">Anoxic3_4</strain>
    </source>
</reference>
<dbReference type="GO" id="GO:0008168">
    <property type="term" value="F:methyltransferase activity"/>
    <property type="evidence" value="ECO:0007669"/>
    <property type="project" value="UniProtKB-KW"/>
</dbReference>